<dbReference type="AlphaFoldDB" id="A0AB74QD14"/>
<dbReference type="RefSeq" id="WP_021359707.1">
    <property type="nucleotide sequence ID" value="NZ_BISJ01000020.1"/>
</dbReference>
<accession>A0AB74QD14</accession>
<protein>
    <submittedName>
        <fullName evidence="1">Uncharacterized protein</fullName>
    </submittedName>
</protein>
<evidence type="ECO:0000313" key="1">
    <source>
        <dbReference type="EMBL" id="VFD33581.1"/>
    </source>
</evidence>
<evidence type="ECO:0000313" key="2">
    <source>
        <dbReference type="Proteomes" id="UP000411588"/>
    </source>
</evidence>
<gene>
    <name evidence="1" type="ORF">SAMEA1402399_02639</name>
</gene>
<sequence>MGNSDCSKMLAFYEIMKMLETIDEAKFYNCKEEIKSEFKHIKKED</sequence>
<dbReference type="EMBL" id="CAADAN010000010">
    <property type="protein sequence ID" value="VFD33581.1"/>
    <property type="molecule type" value="Genomic_DNA"/>
</dbReference>
<name>A0AB74QD14_CLODI</name>
<proteinExistence type="predicted"/>
<comment type="caution">
    <text evidence="1">The sequence shown here is derived from an EMBL/GenBank/DDBJ whole genome shotgun (WGS) entry which is preliminary data.</text>
</comment>
<reference evidence="1 2" key="1">
    <citation type="submission" date="2019-02" db="EMBL/GenBank/DDBJ databases">
        <authorList>
            <consortium name="Pathogen Informatics"/>
        </authorList>
    </citation>
    <scope>NUCLEOTIDE SEQUENCE [LARGE SCALE GENOMIC DNA]</scope>
    <source>
        <strain evidence="2">clo34</strain>
    </source>
</reference>
<dbReference type="Proteomes" id="UP000411588">
    <property type="component" value="Unassembled WGS sequence"/>
</dbReference>
<organism evidence="1 2">
    <name type="scientific">Clostridioides difficile</name>
    <name type="common">Peptoclostridium difficile</name>
    <dbReference type="NCBI Taxonomy" id="1496"/>
    <lineage>
        <taxon>Bacteria</taxon>
        <taxon>Bacillati</taxon>
        <taxon>Bacillota</taxon>
        <taxon>Clostridia</taxon>
        <taxon>Peptostreptococcales</taxon>
        <taxon>Peptostreptococcaceae</taxon>
        <taxon>Clostridioides</taxon>
    </lineage>
</organism>